<feature type="chain" id="PRO_5015516010" evidence="1">
    <location>
        <begin position="23"/>
        <end position="105"/>
    </location>
</feature>
<dbReference type="EMBL" id="MQWA01000001">
    <property type="protein sequence ID" value="PQJ27327.1"/>
    <property type="molecule type" value="Genomic_DNA"/>
</dbReference>
<gene>
    <name evidence="2" type="ORF">BSZ32_01675</name>
</gene>
<proteinExistence type="predicted"/>
<dbReference type="RefSeq" id="WP_129589532.1">
    <property type="nucleotide sequence ID" value="NZ_MQWA01000001.1"/>
</dbReference>
<sequence>MERTIKSAALLGLLISASLVQADSFTGFNMDFVDIVNAGNANDGLSGDTAYGGVSYNYRMGVHEVNRGMIEAYNVNRAKKRGQTVKYGDRAEWHGLKGSYRRFSC</sequence>
<feature type="signal peptide" evidence="1">
    <location>
        <begin position="1"/>
        <end position="22"/>
    </location>
</feature>
<organism evidence="2 3">
    <name type="scientific">Rubritalea profundi</name>
    <dbReference type="NCBI Taxonomy" id="1658618"/>
    <lineage>
        <taxon>Bacteria</taxon>
        <taxon>Pseudomonadati</taxon>
        <taxon>Verrucomicrobiota</taxon>
        <taxon>Verrucomicrobiia</taxon>
        <taxon>Verrucomicrobiales</taxon>
        <taxon>Rubritaleaceae</taxon>
        <taxon>Rubritalea</taxon>
    </lineage>
</organism>
<accession>A0A2S7TYJ3</accession>
<protein>
    <submittedName>
        <fullName evidence="2">Uncharacterized protein</fullName>
    </submittedName>
</protein>
<reference evidence="2 3" key="1">
    <citation type="submission" date="2016-12" db="EMBL/GenBank/DDBJ databases">
        <title>Study of bacterial adaptation to deep sea.</title>
        <authorList>
            <person name="Song J."/>
            <person name="Yoshizawa S."/>
            <person name="Kogure K."/>
        </authorList>
    </citation>
    <scope>NUCLEOTIDE SEQUENCE [LARGE SCALE GENOMIC DNA]</scope>
    <source>
        <strain evidence="2 3">SAORIC-165</strain>
    </source>
</reference>
<comment type="caution">
    <text evidence="2">The sequence shown here is derived from an EMBL/GenBank/DDBJ whole genome shotgun (WGS) entry which is preliminary data.</text>
</comment>
<evidence type="ECO:0000256" key="1">
    <source>
        <dbReference type="SAM" id="SignalP"/>
    </source>
</evidence>
<keyword evidence="3" id="KW-1185">Reference proteome</keyword>
<dbReference type="AlphaFoldDB" id="A0A2S7TYJ3"/>
<name>A0A2S7TYJ3_9BACT</name>
<keyword evidence="1" id="KW-0732">Signal</keyword>
<evidence type="ECO:0000313" key="3">
    <source>
        <dbReference type="Proteomes" id="UP000239907"/>
    </source>
</evidence>
<dbReference type="Proteomes" id="UP000239907">
    <property type="component" value="Unassembled WGS sequence"/>
</dbReference>
<evidence type="ECO:0000313" key="2">
    <source>
        <dbReference type="EMBL" id="PQJ27327.1"/>
    </source>
</evidence>